<dbReference type="Proteomes" id="UP000799767">
    <property type="component" value="Unassembled WGS sequence"/>
</dbReference>
<evidence type="ECO:0000313" key="2">
    <source>
        <dbReference type="Proteomes" id="UP000799767"/>
    </source>
</evidence>
<evidence type="ECO:0000313" key="1">
    <source>
        <dbReference type="EMBL" id="KAF2484952.1"/>
    </source>
</evidence>
<proteinExistence type="predicted"/>
<sequence length="196" mass="22871">MAPHPTDEQEAARFSQNWALLDKDNIHVPKDVRERARVDALAYLESMHESSNVLATYNVLWRNNERTCPRCEEEEGVSLEDKIKEYATPAELMTHLATTCPSPVTKWLREHGRDEERDMVCPYCEAIGVRNPRKYTFLVQLVRHIHASDGATSGEKHDELKAADGWYREEFVKSFLPIINDHSKDWLLRDCPRYRF</sequence>
<keyword evidence="2" id="KW-1185">Reference proteome</keyword>
<dbReference type="AlphaFoldDB" id="A0A6A6PY80"/>
<gene>
    <name evidence="1" type="ORF">BDY17DRAFT_94153</name>
</gene>
<dbReference type="EMBL" id="MU001633">
    <property type="protein sequence ID" value="KAF2484952.1"/>
    <property type="molecule type" value="Genomic_DNA"/>
</dbReference>
<protein>
    <submittedName>
        <fullName evidence="1">Uncharacterized protein</fullName>
    </submittedName>
</protein>
<name>A0A6A6PY80_9PEZI</name>
<dbReference type="GeneID" id="54479856"/>
<accession>A0A6A6PY80</accession>
<organism evidence="1 2">
    <name type="scientific">Neohortaea acidophila</name>
    <dbReference type="NCBI Taxonomy" id="245834"/>
    <lineage>
        <taxon>Eukaryota</taxon>
        <taxon>Fungi</taxon>
        <taxon>Dikarya</taxon>
        <taxon>Ascomycota</taxon>
        <taxon>Pezizomycotina</taxon>
        <taxon>Dothideomycetes</taxon>
        <taxon>Dothideomycetidae</taxon>
        <taxon>Mycosphaerellales</taxon>
        <taxon>Teratosphaeriaceae</taxon>
        <taxon>Neohortaea</taxon>
    </lineage>
</organism>
<reference evidence="1" key="1">
    <citation type="journal article" date="2020" name="Stud. Mycol.">
        <title>101 Dothideomycetes genomes: a test case for predicting lifestyles and emergence of pathogens.</title>
        <authorList>
            <person name="Haridas S."/>
            <person name="Albert R."/>
            <person name="Binder M."/>
            <person name="Bloem J."/>
            <person name="Labutti K."/>
            <person name="Salamov A."/>
            <person name="Andreopoulos B."/>
            <person name="Baker S."/>
            <person name="Barry K."/>
            <person name="Bills G."/>
            <person name="Bluhm B."/>
            <person name="Cannon C."/>
            <person name="Castanera R."/>
            <person name="Culley D."/>
            <person name="Daum C."/>
            <person name="Ezra D."/>
            <person name="Gonzalez J."/>
            <person name="Henrissat B."/>
            <person name="Kuo A."/>
            <person name="Liang C."/>
            <person name="Lipzen A."/>
            <person name="Lutzoni F."/>
            <person name="Magnuson J."/>
            <person name="Mondo S."/>
            <person name="Nolan M."/>
            <person name="Ohm R."/>
            <person name="Pangilinan J."/>
            <person name="Park H.-J."/>
            <person name="Ramirez L."/>
            <person name="Alfaro M."/>
            <person name="Sun H."/>
            <person name="Tritt A."/>
            <person name="Yoshinaga Y."/>
            <person name="Zwiers L.-H."/>
            <person name="Turgeon B."/>
            <person name="Goodwin S."/>
            <person name="Spatafora J."/>
            <person name="Crous P."/>
            <person name="Grigoriev I."/>
        </authorList>
    </citation>
    <scope>NUCLEOTIDE SEQUENCE</scope>
    <source>
        <strain evidence="1">CBS 113389</strain>
    </source>
</reference>
<dbReference type="RefSeq" id="XP_033591521.1">
    <property type="nucleotide sequence ID" value="XM_033738855.1"/>
</dbReference>
<dbReference type="OrthoDB" id="3847937at2759"/>